<feature type="compositionally biased region" description="Basic residues" evidence="1">
    <location>
        <begin position="10"/>
        <end position="20"/>
    </location>
</feature>
<feature type="region of interest" description="Disordered" evidence="1">
    <location>
        <begin position="1"/>
        <end position="22"/>
    </location>
</feature>
<organism evidence="2 3">
    <name type="scientific">Colletotrichum sublineola</name>
    <name type="common">Sorghum anthracnose fungus</name>
    <dbReference type="NCBI Taxonomy" id="1173701"/>
    <lineage>
        <taxon>Eukaryota</taxon>
        <taxon>Fungi</taxon>
        <taxon>Dikarya</taxon>
        <taxon>Ascomycota</taxon>
        <taxon>Pezizomycotina</taxon>
        <taxon>Sordariomycetes</taxon>
        <taxon>Hypocreomycetidae</taxon>
        <taxon>Glomerellales</taxon>
        <taxon>Glomerellaceae</taxon>
        <taxon>Colletotrichum</taxon>
        <taxon>Colletotrichum graminicola species complex</taxon>
    </lineage>
</organism>
<keyword evidence="3" id="KW-1185">Reference proteome</keyword>
<protein>
    <submittedName>
        <fullName evidence="2">Uncharacterized protein</fullName>
    </submittedName>
</protein>
<feature type="region of interest" description="Disordered" evidence="1">
    <location>
        <begin position="273"/>
        <end position="330"/>
    </location>
</feature>
<feature type="compositionally biased region" description="Polar residues" evidence="1">
    <location>
        <begin position="293"/>
        <end position="330"/>
    </location>
</feature>
<dbReference type="Proteomes" id="UP000027238">
    <property type="component" value="Unassembled WGS sequence"/>
</dbReference>
<dbReference type="EMBL" id="JMSE01001323">
    <property type="protein sequence ID" value="KDN62584.1"/>
    <property type="molecule type" value="Genomic_DNA"/>
</dbReference>
<evidence type="ECO:0000256" key="1">
    <source>
        <dbReference type="SAM" id="MobiDB-lite"/>
    </source>
</evidence>
<reference evidence="3" key="1">
    <citation type="journal article" date="2014" name="Genome Announc.">
        <title>Draft genome sequence of Colletotrichum sublineola, a destructive pathogen of cultivated sorghum.</title>
        <authorList>
            <person name="Baroncelli R."/>
            <person name="Sanz-Martin J.M."/>
            <person name="Rech G.E."/>
            <person name="Sukno S.A."/>
            <person name="Thon M.R."/>
        </authorList>
    </citation>
    <scope>NUCLEOTIDE SEQUENCE [LARGE SCALE GENOMIC DNA]</scope>
    <source>
        <strain evidence="3">TX430BB</strain>
    </source>
</reference>
<evidence type="ECO:0000313" key="3">
    <source>
        <dbReference type="Proteomes" id="UP000027238"/>
    </source>
</evidence>
<proteinExistence type="predicted"/>
<sequence length="330" mass="36216">MESRCTIRPPRTRYPHRRRAPSGADGALVVGYNGYHNNGYNPSYEKRTVLENMGRDGGKRRSRGGYDVNVNRLFVSACLFARGQRASVWETRLLGVKKFDRDYQGWLVSPSLLVAMNSGKRCWALQKPVGLASQESLPGCDKGGYLAVLFDHALVDDAGEDMMTPTPRIVPVGRQSCVFWPGCEGLKTTTSRGKDLGVSHDGWASGFNIDTLRGRSCLVRTCIPKSDSHTFINLPAIDQDKRNTITRTMKSRPREPRGEPRLSFVSLAVPNVLPTQTPVPSMTSPDPSEPVPRSTQSSTADAENRQSTASQATMSPLSTLRGSSFESIAP</sequence>
<dbReference type="HOGENOM" id="CLU_842017_0_0_1"/>
<feature type="compositionally biased region" description="Polar residues" evidence="1">
    <location>
        <begin position="273"/>
        <end position="286"/>
    </location>
</feature>
<gene>
    <name evidence="2" type="ORF">CSUB01_04608</name>
</gene>
<comment type="caution">
    <text evidence="2">The sequence shown here is derived from an EMBL/GenBank/DDBJ whole genome shotgun (WGS) entry which is preliminary data.</text>
</comment>
<evidence type="ECO:0000313" key="2">
    <source>
        <dbReference type="EMBL" id="KDN62584.1"/>
    </source>
</evidence>
<dbReference type="AlphaFoldDB" id="A0A066X4I2"/>
<name>A0A066X4I2_COLSU</name>
<accession>A0A066X4I2</accession>